<name>A0A0F5K5R4_9BURK</name>
<keyword evidence="1 11" id="KW-0540">Nuclease</keyword>
<dbReference type="STRING" id="28092.WM40_01500"/>
<comment type="function">
    <text evidence="11">A helicase/nuclease that prepares dsDNA breaks (DSB) for recombinational DNA repair. Binds to DSBs and unwinds DNA via a highly rapid and processive ATP-dependent bidirectional helicase activity. Unwinds dsDNA until it encounters a Chi (crossover hotspot instigator) sequence from the 3' direction. Cuts ssDNA a few nucleotides 3' to the Chi site. The properties and activities of the enzyme are changed at Chi. The Chi-altered holoenzyme produces a long 3'-ssDNA overhang and facilitates RecA-binding to the ssDNA for homologous DNA recombination and repair. Holoenzyme degrades any linearized DNA that is unable to undergo homologous recombination. In the holoenzyme this subunit has ssDNA-dependent ATPase and 5'-3' helicase activity. When added to pre-assembled RecBC greatly stimulates nuclease activity and augments holoenzyme processivity. Negatively regulates the RecA-loading ability of RecBCD.</text>
</comment>
<evidence type="ECO:0000256" key="4">
    <source>
        <dbReference type="ARBA" id="ARBA00022801"/>
    </source>
</evidence>
<evidence type="ECO:0000313" key="15">
    <source>
        <dbReference type="EMBL" id="KKB65438.1"/>
    </source>
</evidence>
<evidence type="ECO:0000256" key="7">
    <source>
        <dbReference type="ARBA" id="ARBA00022840"/>
    </source>
</evidence>
<dbReference type="HAMAP" id="MF_01487">
    <property type="entry name" value="RecD"/>
    <property type="match status" value="1"/>
</dbReference>
<dbReference type="GO" id="GO:0017116">
    <property type="term" value="F:single-stranded DNA helicase activity"/>
    <property type="evidence" value="ECO:0007669"/>
    <property type="project" value="TreeGrafter"/>
</dbReference>
<keyword evidence="16" id="KW-1185">Reference proteome</keyword>
<dbReference type="Gene3D" id="1.10.10.1020">
    <property type="entry name" value="RecBCD complex, subunit RecD, N-terminal domain"/>
    <property type="match status" value="1"/>
</dbReference>
<accession>A0A0F5K5R4</accession>
<dbReference type="Pfam" id="PF21185">
    <property type="entry name" value="RecD_N"/>
    <property type="match status" value="1"/>
</dbReference>
<feature type="domain" description="UvrD-like helicase C-terminal" evidence="13">
    <location>
        <begin position="825"/>
        <end position="871"/>
    </location>
</feature>
<sequence length="897" mass="95326">MLVILRDWARRGWLRELDRAFAAFLMEQVPAAPALLLLGAALASHQLGRGHVCVTLADTLHDPRFALSLPPEESAAFQASGAVLASSDGTSWGGPPMRGAPFNHVADDARALDTFARRVAERAVTPEVLLNGIDVAVWRSALLVPGLVTRVATSTMPAMSHVASAMAFFDPPPDAASPLVLVETDEGDARLYLRRYWRYEQAVRTAIFQRVAAPTSRTGAATDGTLRALLNCLFPPSGRLPTDVTDWQKLACALMTRQRFGVITGGPGTGKTTTVVRLLALLQCLALSDGGASGVPPAQTADASMATRHGTADGPHRRGRALRIRLAAPTGKAAARLNDAISRAVASLPLCDLAALLPPTTHGEGASFPAHVDIATAAHPDSTNAIVARLRAAIPTEVTTLHRLLGSRPDSRRFRHDADTPLALDVLVIDEASMVDLEMMAAVLAALPTGARLILLGDKDQLASVEAGAVLGELCARAQQGHYTPETCAWIASATGASIDASLRDPDGAPLDQAIAMLRHSHRFTADSGIGRLAHAVNEGDARALREIRATPYPDLAYVALSPASDVDATVFRNLVIHGGVSDADVSTNGTLASAADTPASRSGYARYLRVLREQAPHGALTADGTAPGVAVPIPDARHGLHSGTSAFGEARHDRVTSSHPFNVVRDDYDNWARAVLDAYGGFQMLCALRRGEWGVDGLNDRIARTLHEAGLIALPSMRQVRAPTPWYVGRPVLVTRNDYGLGLMNGDIGMTLIGPPSDPANVISTVDDTGATIKAGTPPFAAQTGMYERAGQGLSRLRVAFLASDGSRAVKWVLPSRLQAVETVFAMTVHKSQGSEFAHAALVLPPRMNPILTRELVYTGMTRARQWLTLASAARDDHVLMQSIERRVLRASGLMR</sequence>
<keyword evidence="4 11" id="KW-0378">Hydrolase</keyword>
<dbReference type="InterPro" id="IPR041851">
    <property type="entry name" value="RecD_N_sf"/>
</dbReference>
<dbReference type="Pfam" id="PF13538">
    <property type="entry name" value="UvrD_C_2"/>
    <property type="match status" value="1"/>
</dbReference>
<protein>
    <recommendedName>
        <fullName evidence="11">RecBCD enzyme subunit RecD</fullName>
        <ecNumber evidence="11">5.6.2.3</ecNumber>
    </recommendedName>
    <alternativeName>
        <fullName evidence="11">DNA 5'-3' helicase subunit RecD</fullName>
    </alternativeName>
    <alternativeName>
        <fullName evidence="11">Exonuclease V subunit RecD</fullName>
        <shortName evidence="11">ExoV subunit RecD</shortName>
    </alternativeName>
    <alternativeName>
        <fullName evidence="11">Helicase/nuclease RecBCD subunit RecD</fullName>
    </alternativeName>
</protein>
<evidence type="ECO:0000256" key="9">
    <source>
        <dbReference type="ARBA" id="ARBA00023204"/>
    </source>
</evidence>
<dbReference type="CDD" id="cd17933">
    <property type="entry name" value="DEXSc_RecD-like"/>
    <property type="match status" value="1"/>
</dbReference>
<evidence type="ECO:0000256" key="11">
    <source>
        <dbReference type="HAMAP-Rule" id="MF_01487"/>
    </source>
</evidence>
<evidence type="ECO:0000256" key="3">
    <source>
        <dbReference type="ARBA" id="ARBA00022763"/>
    </source>
</evidence>
<keyword evidence="2 11" id="KW-0547">Nucleotide-binding</keyword>
<evidence type="ECO:0000259" key="13">
    <source>
        <dbReference type="Pfam" id="PF13538"/>
    </source>
</evidence>
<dbReference type="PANTHER" id="PTHR43788:SF6">
    <property type="entry name" value="DNA HELICASE B"/>
    <property type="match status" value="1"/>
</dbReference>
<comment type="catalytic activity">
    <reaction evidence="11">
        <text>ATP + H2O = ADP + phosphate + H(+)</text>
        <dbReference type="Rhea" id="RHEA:13065"/>
        <dbReference type="ChEBI" id="CHEBI:15377"/>
        <dbReference type="ChEBI" id="CHEBI:15378"/>
        <dbReference type="ChEBI" id="CHEBI:30616"/>
        <dbReference type="ChEBI" id="CHEBI:43474"/>
        <dbReference type="ChEBI" id="CHEBI:456216"/>
        <dbReference type="EC" id="5.6.2.3"/>
    </reaction>
</comment>
<dbReference type="GO" id="GO:0005524">
    <property type="term" value="F:ATP binding"/>
    <property type="evidence" value="ECO:0007669"/>
    <property type="project" value="UniProtKB-UniRule"/>
</dbReference>
<comment type="similarity">
    <text evidence="11">Belongs to the RecD family.</text>
</comment>
<keyword evidence="9 11" id="KW-0234">DNA repair</keyword>
<feature type="binding site" evidence="11">
    <location>
        <begin position="265"/>
        <end position="272"/>
    </location>
    <ligand>
        <name>ATP</name>
        <dbReference type="ChEBI" id="CHEBI:30616"/>
    </ligand>
</feature>
<dbReference type="InterPro" id="IPR049550">
    <property type="entry name" value="RecD_N"/>
</dbReference>
<dbReference type="PATRIC" id="fig|28092.6.peg.347"/>
<dbReference type="GO" id="GO:0000724">
    <property type="term" value="P:double-strand break repair via homologous recombination"/>
    <property type="evidence" value="ECO:0007669"/>
    <property type="project" value="UniProtKB-UniRule"/>
</dbReference>
<dbReference type="Proteomes" id="UP000033618">
    <property type="component" value="Unassembled WGS sequence"/>
</dbReference>
<dbReference type="Gene3D" id="3.40.50.300">
    <property type="entry name" value="P-loop containing nucleotide triphosphate hydrolases"/>
    <property type="match status" value="3"/>
</dbReference>
<dbReference type="GO" id="GO:0003677">
    <property type="term" value="F:DNA binding"/>
    <property type="evidence" value="ECO:0007669"/>
    <property type="project" value="UniProtKB-UniRule"/>
</dbReference>
<organism evidence="15 16">
    <name type="scientific">Robbsia andropogonis</name>
    <dbReference type="NCBI Taxonomy" id="28092"/>
    <lineage>
        <taxon>Bacteria</taxon>
        <taxon>Pseudomonadati</taxon>
        <taxon>Pseudomonadota</taxon>
        <taxon>Betaproteobacteria</taxon>
        <taxon>Burkholderiales</taxon>
        <taxon>Burkholderiaceae</taxon>
        <taxon>Robbsia</taxon>
    </lineage>
</organism>
<comment type="caution">
    <text evidence="15">The sequence shown here is derived from an EMBL/GenBank/DDBJ whole genome shotgun (WGS) entry which is preliminary data.</text>
</comment>
<gene>
    <name evidence="11" type="primary">recD</name>
    <name evidence="15" type="ORF">WM40_01500</name>
</gene>
<evidence type="ECO:0000256" key="12">
    <source>
        <dbReference type="SAM" id="MobiDB-lite"/>
    </source>
</evidence>
<proteinExistence type="inferred from homology"/>
<keyword evidence="5 11" id="KW-0347">Helicase</keyword>
<keyword evidence="6 11" id="KW-0269">Exonuclease</keyword>
<feature type="domain" description="RecBCD enzyme subunit RecD N-terminal" evidence="14">
    <location>
        <begin position="11"/>
        <end position="76"/>
    </location>
</feature>
<dbReference type="AlphaFoldDB" id="A0A0F5K5R4"/>
<dbReference type="InterPro" id="IPR027785">
    <property type="entry name" value="UvrD-like_helicase_C"/>
</dbReference>
<dbReference type="InterPro" id="IPR050534">
    <property type="entry name" value="Coronavir_polyprotein_1ab"/>
</dbReference>
<dbReference type="GO" id="GO:0043139">
    <property type="term" value="F:5'-3' DNA helicase activity"/>
    <property type="evidence" value="ECO:0007669"/>
    <property type="project" value="UniProtKB-UniRule"/>
</dbReference>
<dbReference type="InterPro" id="IPR006344">
    <property type="entry name" value="RecD"/>
</dbReference>
<comment type="subunit">
    <text evidence="11">Heterotrimer of RecB, RecC and RecD. All subunits contribute to DNA-binding.</text>
</comment>
<evidence type="ECO:0000256" key="5">
    <source>
        <dbReference type="ARBA" id="ARBA00022806"/>
    </source>
</evidence>
<reference evidence="15 16" key="1">
    <citation type="submission" date="2015-03" db="EMBL/GenBank/DDBJ databases">
        <title>Draft Genome Sequence of Burkholderia andropogonis type strain ICMP2807, isolated from Sorghum bicolor.</title>
        <authorList>
            <person name="Lopes-Santos L."/>
            <person name="Castro D.B."/>
            <person name="Ottoboni L.M."/>
            <person name="Park D."/>
            <person name="Weirc B.S."/>
            <person name="Destefano S.A."/>
        </authorList>
    </citation>
    <scope>NUCLEOTIDE SEQUENCE [LARGE SCALE GENOMIC DNA]</scope>
    <source>
        <strain evidence="15 16">ICMP2807</strain>
    </source>
</reference>
<keyword evidence="8 11" id="KW-0238">DNA-binding</keyword>
<keyword evidence="3 11" id="KW-0227">DNA damage</keyword>
<comment type="miscellaneous">
    <text evidence="11">In the RecBCD complex, RecB has a slow 3'-5' helicase, an exonuclease activity and loads RecA onto ssDNA, RecD has a fast 5'-3' helicase activity, while RecC stimulates the ATPase and processivity of the RecB helicase and contributes to recognition of the Chi site.</text>
</comment>
<dbReference type="Pfam" id="PF13245">
    <property type="entry name" value="AAA_19"/>
    <property type="match status" value="1"/>
</dbReference>
<keyword evidence="7 11" id="KW-0067">ATP-binding</keyword>
<dbReference type="PANTHER" id="PTHR43788">
    <property type="entry name" value="DNA2/NAM7 HELICASE FAMILY MEMBER"/>
    <property type="match status" value="1"/>
</dbReference>
<feature type="region of interest" description="Disordered" evidence="12">
    <location>
        <begin position="296"/>
        <end position="318"/>
    </location>
</feature>
<evidence type="ECO:0000259" key="14">
    <source>
        <dbReference type="Pfam" id="PF21185"/>
    </source>
</evidence>
<dbReference type="GO" id="GO:0009338">
    <property type="term" value="C:exodeoxyribonuclease V complex"/>
    <property type="evidence" value="ECO:0007669"/>
    <property type="project" value="InterPro"/>
</dbReference>
<dbReference type="CDD" id="cd18809">
    <property type="entry name" value="SF1_C_RecD"/>
    <property type="match status" value="1"/>
</dbReference>
<dbReference type="GO" id="GO:0016887">
    <property type="term" value="F:ATP hydrolysis activity"/>
    <property type="evidence" value="ECO:0007669"/>
    <property type="project" value="RHEA"/>
</dbReference>
<dbReference type="GO" id="GO:0008854">
    <property type="term" value="F:exodeoxyribonuclease V activity"/>
    <property type="evidence" value="ECO:0007669"/>
    <property type="project" value="InterPro"/>
</dbReference>
<evidence type="ECO:0000256" key="1">
    <source>
        <dbReference type="ARBA" id="ARBA00022722"/>
    </source>
</evidence>
<dbReference type="InterPro" id="IPR027417">
    <property type="entry name" value="P-loop_NTPase"/>
</dbReference>
<evidence type="ECO:0000313" key="16">
    <source>
        <dbReference type="Proteomes" id="UP000033618"/>
    </source>
</evidence>
<dbReference type="SUPFAM" id="SSF52540">
    <property type="entry name" value="P-loop containing nucleoside triphosphate hydrolases"/>
    <property type="match status" value="2"/>
</dbReference>
<keyword evidence="10 11" id="KW-0413">Isomerase</keyword>
<dbReference type="EC" id="5.6.2.3" evidence="11"/>
<dbReference type="EMBL" id="LAQU01000001">
    <property type="protein sequence ID" value="KKB65438.1"/>
    <property type="molecule type" value="Genomic_DNA"/>
</dbReference>
<evidence type="ECO:0000256" key="8">
    <source>
        <dbReference type="ARBA" id="ARBA00023125"/>
    </source>
</evidence>
<evidence type="ECO:0000256" key="6">
    <source>
        <dbReference type="ARBA" id="ARBA00022839"/>
    </source>
</evidence>
<evidence type="ECO:0000256" key="2">
    <source>
        <dbReference type="ARBA" id="ARBA00022741"/>
    </source>
</evidence>
<evidence type="ECO:0000256" key="10">
    <source>
        <dbReference type="ARBA" id="ARBA00023235"/>
    </source>
</evidence>